<evidence type="ECO:0000313" key="2">
    <source>
        <dbReference type="EMBL" id="KLU91008.1"/>
    </source>
</evidence>
<organism evidence="3 4">
    <name type="scientific">Magnaporthiopsis poae (strain ATCC 64411 / 73-15)</name>
    <name type="common">Kentucky bluegrass fungus</name>
    <name type="synonym">Magnaporthe poae</name>
    <dbReference type="NCBI Taxonomy" id="644358"/>
    <lineage>
        <taxon>Eukaryota</taxon>
        <taxon>Fungi</taxon>
        <taxon>Dikarya</taxon>
        <taxon>Ascomycota</taxon>
        <taxon>Pezizomycotina</taxon>
        <taxon>Sordariomycetes</taxon>
        <taxon>Sordariomycetidae</taxon>
        <taxon>Magnaporthales</taxon>
        <taxon>Magnaporthaceae</taxon>
        <taxon>Magnaporthiopsis</taxon>
    </lineage>
</organism>
<dbReference type="VEuPathDB" id="FungiDB:MAPG_09533"/>
<dbReference type="EnsemblFungi" id="MAPG_09533T0">
    <property type="protein sequence ID" value="MAPG_09533T0"/>
    <property type="gene ID" value="MAPG_09533"/>
</dbReference>
<reference evidence="2" key="3">
    <citation type="submission" date="2011-03" db="EMBL/GenBank/DDBJ databases">
        <title>Annotation of Magnaporthe poae ATCC 64411.</title>
        <authorList>
            <person name="Ma L.-J."/>
            <person name="Dead R."/>
            <person name="Young S.K."/>
            <person name="Zeng Q."/>
            <person name="Gargeya S."/>
            <person name="Fitzgerald M."/>
            <person name="Haas B."/>
            <person name="Abouelleil A."/>
            <person name="Alvarado L."/>
            <person name="Arachchi H.M."/>
            <person name="Berlin A."/>
            <person name="Brown A."/>
            <person name="Chapman S.B."/>
            <person name="Chen Z."/>
            <person name="Dunbar C."/>
            <person name="Freedman E."/>
            <person name="Gearin G."/>
            <person name="Gellesch M."/>
            <person name="Goldberg J."/>
            <person name="Griggs A."/>
            <person name="Gujja S."/>
            <person name="Heiman D."/>
            <person name="Howarth C."/>
            <person name="Larson L."/>
            <person name="Lui A."/>
            <person name="MacDonald P.J.P."/>
            <person name="Mehta T."/>
            <person name="Montmayeur A."/>
            <person name="Murphy C."/>
            <person name="Neiman D."/>
            <person name="Pearson M."/>
            <person name="Priest M."/>
            <person name="Roberts A."/>
            <person name="Saif S."/>
            <person name="Shea T."/>
            <person name="Shenoy N."/>
            <person name="Sisk P."/>
            <person name="Stolte C."/>
            <person name="Sykes S."/>
            <person name="Yandava C."/>
            <person name="Wortman J."/>
            <person name="Nusbaum C."/>
            <person name="Birren B."/>
        </authorList>
    </citation>
    <scope>NUCLEOTIDE SEQUENCE</scope>
    <source>
        <strain evidence="2">ATCC 64411</strain>
    </source>
</reference>
<proteinExistence type="predicted"/>
<feature type="region of interest" description="Disordered" evidence="1">
    <location>
        <begin position="53"/>
        <end position="100"/>
    </location>
</feature>
<evidence type="ECO:0000313" key="3">
    <source>
        <dbReference type="EnsemblFungi" id="MAPG_09533T0"/>
    </source>
</evidence>
<dbReference type="Proteomes" id="UP000011715">
    <property type="component" value="Unassembled WGS sequence"/>
</dbReference>
<accession>A0A0C4EA74</accession>
<reference evidence="3" key="4">
    <citation type="journal article" date="2015" name="G3 (Bethesda)">
        <title>Genome sequences of three phytopathogenic species of the Magnaporthaceae family of fungi.</title>
        <authorList>
            <person name="Okagaki L.H."/>
            <person name="Nunes C.C."/>
            <person name="Sailsbery J."/>
            <person name="Clay B."/>
            <person name="Brown D."/>
            <person name="John T."/>
            <person name="Oh Y."/>
            <person name="Young N."/>
            <person name="Fitzgerald M."/>
            <person name="Haas B.J."/>
            <person name="Zeng Q."/>
            <person name="Young S."/>
            <person name="Adiconis X."/>
            <person name="Fan L."/>
            <person name="Levin J.Z."/>
            <person name="Mitchell T.K."/>
            <person name="Okubara P.A."/>
            <person name="Farman M.L."/>
            <person name="Kohn L.M."/>
            <person name="Birren B."/>
            <person name="Ma L.-J."/>
            <person name="Dean R.A."/>
        </authorList>
    </citation>
    <scope>NUCLEOTIDE SEQUENCE</scope>
    <source>
        <strain evidence="3">ATCC 64411 / 73-15</strain>
    </source>
</reference>
<dbReference type="AlphaFoldDB" id="A0A0C4EA74"/>
<protein>
    <submittedName>
        <fullName evidence="2 3">Uncharacterized protein</fullName>
    </submittedName>
</protein>
<dbReference type="EMBL" id="ADBL01002435">
    <property type="status" value="NOT_ANNOTATED_CDS"/>
    <property type="molecule type" value="Genomic_DNA"/>
</dbReference>
<reference evidence="3" key="5">
    <citation type="submission" date="2015-06" db="UniProtKB">
        <authorList>
            <consortium name="EnsemblFungi"/>
        </authorList>
    </citation>
    <scope>IDENTIFICATION</scope>
    <source>
        <strain evidence="3">ATCC 64411</strain>
    </source>
</reference>
<name>A0A0C4EA74_MAGP6</name>
<reference evidence="4" key="1">
    <citation type="submission" date="2010-05" db="EMBL/GenBank/DDBJ databases">
        <title>The genome sequence of Magnaporthe poae strain ATCC 64411.</title>
        <authorList>
            <person name="Ma L.-J."/>
            <person name="Dead R."/>
            <person name="Young S."/>
            <person name="Zeng Q."/>
            <person name="Koehrsen M."/>
            <person name="Alvarado L."/>
            <person name="Berlin A."/>
            <person name="Chapman S.B."/>
            <person name="Chen Z."/>
            <person name="Freedman E."/>
            <person name="Gellesch M."/>
            <person name="Goldberg J."/>
            <person name="Griggs A."/>
            <person name="Gujja S."/>
            <person name="Heilman E.R."/>
            <person name="Heiman D."/>
            <person name="Hepburn T."/>
            <person name="Howarth C."/>
            <person name="Jen D."/>
            <person name="Larson L."/>
            <person name="Mehta T."/>
            <person name="Neiman D."/>
            <person name="Pearson M."/>
            <person name="Roberts A."/>
            <person name="Saif S."/>
            <person name="Shea T."/>
            <person name="Shenoy N."/>
            <person name="Sisk P."/>
            <person name="Stolte C."/>
            <person name="Sykes S."/>
            <person name="Walk T."/>
            <person name="White J."/>
            <person name="Yandava C."/>
            <person name="Haas B."/>
            <person name="Nusbaum C."/>
            <person name="Birren B."/>
        </authorList>
    </citation>
    <scope>NUCLEOTIDE SEQUENCE [LARGE SCALE GENOMIC DNA]</scope>
    <source>
        <strain evidence="4">ATCC 64411 / 73-15</strain>
    </source>
</reference>
<evidence type="ECO:0000256" key="1">
    <source>
        <dbReference type="SAM" id="MobiDB-lite"/>
    </source>
</evidence>
<gene>
    <name evidence="2" type="ORF">MAPG_09533</name>
</gene>
<reference evidence="2" key="2">
    <citation type="submission" date="2010-05" db="EMBL/GenBank/DDBJ databases">
        <title>The Genome Sequence of Magnaporthe poae strain ATCC 64411.</title>
        <authorList>
            <consortium name="The Broad Institute Genome Sequencing Platform"/>
            <consortium name="Broad Institute Genome Sequencing Center for Infectious Disease"/>
            <person name="Ma L.-J."/>
            <person name="Dead R."/>
            <person name="Young S."/>
            <person name="Zeng Q."/>
            <person name="Koehrsen M."/>
            <person name="Alvarado L."/>
            <person name="Berlin A."/>
            <person name="Chapman S.B."/>
            <person name="Chen Z."/>
            <person name="Freedman E."/>
            <person name="Gellesch M."/>
            <person name="Goldberg J."/>
            <person name="Griggs A."/>
            <person name="Gujja S."/>
            <person name="Heilman E.R."/>
            <person name="Heiman D."/>
            <person name="Hepburn T."/>
            <person name="Howarth C."/>
            <person name="Jen D."/>
            <person name="Larson L."/>
            <person name="Mehta T."/>
            <person name="Neiman D."/>
            <person name="Pearson M."/>
            <person name="Roberts A."/>
            <person name="Saif S."/>
            <person name="Shea T."/>
            <person name="Shenoy N."/>
            <person name="Sisk P."/>
            <person name="Stolte C."/>
            <person name="Sykes S."/>
            <person name="Walk T."/>
            <person name="White J."/>
            <person name="Yandava C."/>
            <person name="Haas B."/>
            <person name="Nusbaum C."/>
            <person name="Birren B."/>
        </authorList>
    </citation>
    <scope>NUCLEOTIDE SEQUENCE</scope>
    <source>
        <strain evidence="2">ATCC 64411</strain>
    </source>
</reference>
<sequence length="100" mass="10621">MPDFWELTHHKVVADQIENFAQEVVIVLFNAVVPGGIGTVANWAAGCNQYSTARSARGNSPVPGGRDAQGIVCTGPPASGQRQVGRRGSPRTPRPTRTLL</sequence>
<dbReference type="EMBL" id="GL876976">
    <property type="protein sequence ID" value="KLU91008.1"/>
    <property type="molecule type" value="Genomic_DNA"/>
</dbReference>
<keyword evidence="4" id="KW-1185">Reference proteome</keyword>
<evidence type="ECO:0000313" key="4">
    <source>
        <dbReference type="Proteomes" id="UP000011715"/>
    </source>
</evidence>